<dbReference type="InterPro" id="IPR008979">
    <property type="entry name" value="Galactose-bd-like_sf"/>
</dbReference>
<evidence type="ECO:0000256" key="2">
    <source>
        <dbReference type="SAM" id="SignalP"/>
    </source>
</evidence>
<keyword evidence="1" id="KW-0378">Hydrolase</keyword>
<dbReference type="RefSeq" id="WP_162410659.1">
    <property type="nucleotide sequence ID" value="NZ_PDWN01000010.1"/>
</dbReference>
<evidence type="ECO:0000256" key="1">
    <source>
        <dbReference type="ARBA" id="ARBA00022801"/>
    </source>
</evidence>
<keyword evidence="5" id="KW-1185">Reference proteome</keyword>
<dbReference type="PANTHER" id="PTHR22901">
    <property type="entry name" value="SIALATE O-ACETYLESTERASE"/>
    <property type="match status" value="1"/>
</dbReference>
<keyword evidence="2" id="KW-0732">Signal</keyword>
<evidence type="ECO:0000259" key="3">
    <source>
        <dbReference type="Pfam" id="PF03629"/>
    </source>
</evidence>
<dbReference type="SUPFAM" id="SSF52266">
    <property type="entry name" value="SGNH hydrolase"/>
    <property type="match status" value="1"/>
</dbReference>
<dbReference type="PANTHER" id="PTHR22901:SF0">
    <property type="entry name" value="SIALATE O-ACETYLESTERASE"/>
    <property type="match status" value="1"/>
</dbReference>
<comment type="caution">
    <text evidence="4">The sequence shown here is derived from an EMBL/GenBank/DDBJ whole genome shotgun (WGS) entry which is preliminary data.</text>
</comment>
<evidence type="ECO:0000313" key="5">
    <source>
        <dbReference type="Proteomes" id="UP000788419"/>
    </source>
</evidence>
<dbReference type="Gene3D" id="3.40.50.1110">
    <property type="entry name" value="SGNH hydrolase"/>
    <property type="match status" value="2"/>
</dbReference>
<name>A0ABQ6Z5R8_9GAMM</name>
<dbReference type="SUPFAM" id="SSF49785">
    <property type="entry name" value="Galactose-binding domain-like"/>
    <property type="match status" value="1"/>
</dbReference>
<dbReference type="Proteomes" id="UP000788419">
    <property type="component" value="Unassembled WGS sequence"/>
</dbReference>
<gene>
    <name evidence="4" type="ORF">CSC65_11070</name>
</gene>
<dbReference type="InterPro" id="IPR039329">
    <property type="entry name" value="SIAE"/>
</dbReference>
<feature type="domain" description="Sialate O-acetylesterase" evidence="3">
    <location>
        <begin position="409"/>
        <end position="472"/>
    </location>
</feature>
<organism evidence="4 5">
    <name type="scientific">Pseudoxanthomonas daejeonensis</name>
    <dbReference type="NCBI Taxonomy" id="266062"/>
    <lineage>
        <taxon>Bacteria</taxon>
        <taxon>Pseudomonadati</taxon>
        <taxon>Pseudomonadota</taxon>
        <taxon>Gammaproteobacteria</taxon>
        <taxon>Lysobacterales</taxon>
        <taxon>Lysobacteraceae</taxon>
        <taxon>Pseudoxanthomonas</taxon>
    </lineage>
</organism>
<proteinExistence type="predicted"/>
<dbReference type="InterPro" id="IPR005181">
    <property type="entry name" value="SASA"/>
</dbReference>
<reference evidence="4 5" key="1">
    <citation type="submission" date="2017-10" db="EMBL/GenBank/DDBJ databases">
        <title>Whole genome sequencing of members of genus Pseudoxanthomonas.</title>
        <authorList>
            <person name="Kumar S."/>
            <person name="Bansal K."/>
            <person name="Kaur A."/>
            <person name="Patil P."/>
            <person name="Sharma S."/>
            <person name="Patil P.B."/>
        </authorList>
    </citation>
    <scope>NUCLEOTIDE SEQUENCE [LARGE SCALE GENOMIC DNA]</scope>
    <source>
        <strain evidence="4 5">DSM 17801</strain>
    </source>
</reference>
<protein>
    <submittedName>
        <fullName evidence="4">9-O-acetylesterase</fullName>
    </submittedName>
</protein>
<evidence type="ECO:0000313" key="4">
    <source>
        <dbReference type="EMBL" id="KAF1693816.1"/>
    </source>
</evidence>
<sequence>MKFRALLATLALLAIAPLASATTPSLELPLLFSDGAVLQRDRPLPVWGQAKPGERVEVQFDGRKAQATAGANGHWSVQLPAHVAGGPYELLVRAGAEERRVRDVLVGEVWLASGQSNMEWPVAQTLHAQEDVAEAGDASLRHFKIPKSWAETPQAQLQGGAWQAASPATVGQFSAVGYTFARELRRVLGVPVGIIDSTWGGSSIEAWMDASMLGLDAAALEAKMRERRAVDARSEAATRARLVGWTATDPASEAFAAAQLDDSGWSPIRVPSVWETQGFAGMDGVAWYRTTFELSAREAASGVVLGLGQIDDTDTTWVNGQRVGGVSNGYNVPREYRVPAAALRPGLNIIAVRVQDDGGGGGIAGSAKEIWVEPVGGQRRSLAGDWLFRTATVTVSTSGDKNQVDTLLYNAMIHPLLPYPLAGVIWYQGETNASEEGAYRYRDQFKTLIEGWRGHWQTPAMPFLWAQLAAFHSGDDRLDARGVVIESPWATLRESQSAALALPATGQAVLIDVGAADDIHPRDKRTVGQRLSRAARHVAYRDEAVVHQGPAFRQARAGDGTLVLEFDADGDILAARGGGAALQGFEVAGADGRFHPAQVRIERHTVVVRSDAVPKPQVARYAWSDNPAQADLVGRDGLPASPFRTREW</sequence>
<dbReference type="InterPro" id="IPR036514">
    <property type="entry name" value="SGNH_hydro_sf"/>
</dbReference>
<dbReference type="InterPro" id="IPR013783">
    <property type="entry name" value="Ig-like_fold"/>
</dbReference>
<dbReference type="Gene3D" id="2.60.40.10">
    <property type="entry name" value="Immunoglobulins"/>
    <property type="match status" value="1"/>
</dbReference>
<dbReference type="EMBL" id="PDWN01000010">
    <property type="protein sequence ID" value="KAF1693816.1"/>
    <property type="molecule type" value="Genomic_DNA"/>
</dbReference>
<feature type="signal peptide" evidence="2">
    <location>
        <begin position="1"/>
        <end position="21"/>
    </location>
</feature>
<dbReference type="Pfam" id="PF03629">
    <property type="entry name" value="SASA"/>
    <property type="match status" value="1"/>
</dbReference>
<feature type="chain" id="PRO_5045206780" evidence="2">
    <location>
        <begin position="22"/>
        <end position="648"/>
    </location>
</feature>
<accession>A0ABQ6Z5R8</accession>